<evidence type="ECO:0000313" key="3">
    <source>
        <dbReference type="Proteomes" id="UP000626656"/>
    </source>
</evidence>
<proteinExistence type="predicted"/>
<feature type="region of interest" description="Disordered" evidence="1">
    <location>
        <begin position="231"/>
        <end position="255"/>
    </location>
</feature>
<evidence type="ECO:0000256" key="1">
    <source>
        <dbReference type="SAM" id="MobiDB-lite"/>
    </source>
</evidence>
<evidence type="ECO:0000313" key="2">
    <source>
        <dbReference type="EMBL" id="CAB5507378.1"/>
    </source>
</evidence>
<accession>A0ABN7GEU0</accession>
<dbReference type="Proteomes" id="UP000626656">
    <property type="component" value="Unassembled WGS sequence"/>
</dbReference>
<protein>
    <submittedName>
        <fullName evidence="2">Uncharacterized protein</fullName>
    </submittedName>
</protein>
<keyword evidence="3" id="KW-1185">Reference proteome</keyword>
<feature type="non-terminal residue" evidence="2">
    <location>
        <position position="1"/>
    </location>
</feature>
<reference evidence="2 3" key="1">
    <citation type="submission" date="2020-05" db="EMBL/GenBank/DDBJ databases">
        <authorList>
            <person name="Petersen J."/>
            <person name="Sayavedra L."/>
        </authorList>
    </citation>
    <scope>NUCLEOTIDE SEQUENCE [LARGE SCALE GENOMIC DNA]</scope>
    <source>
        <strain evidence="2">B azoricus SOX ET2 1586I</strain>
    </source>
</reference>
<gene>
    <name evidence="2" type="ORF">AZO1586I_1827</name>
</gene>
<dbReference type="EMBL" id="CAHJWF010000411">
    <property type="protein sequence ID" value="CAB5507378.1"/>
    <property type="molecule type" value="Genomic_DNA"/>
</dbReference>
<feature type="non-terminal residue" evidence="2">
    <location>
        <position position="285"/>
    </location>
</feature>
<dbReference type="RefSeq" id="WP_202784533.1">
    <property type="nucleotide sequence ID" value="NZ_CAHJWF010000411.1"/>
</dbReference>
<name>A0ABN7GEU0_9GAMM</name>
<comment type="caution">
    <text evidence="2">The sequence shown here is derived from an EMBL/GenBank/DDBJ whole genome shotgun (WGS) entry which is preliminary data.</text>
</comment>
<sequence length="285" mass="31327">NQLLNDKSSIVAQGSILINDTNNNSSNGTNNNLNLVINNKSGVIKSDNNITINAKILNNTAYRYDAKQDDNDGYYGYDVNEKVVKSDYVMDQTLVLEQDEAVSTLASQLSLISAGNNITITASQEINNLSSIITASNDVTINTNTFKNNTDSIDTHNLYRKWGKMWQEKYCEKKRNWWSGGGCKRYAYRTKYADIVDSRSEVVYSINKAAISAGNNLTINATTIINGYNTDNPEYEPNAQAPESAPAANADGASNDPILTIKPNIDTDSQIGAITLNGEYRVIKP</sequence>
<feature type="compositionally biased region" description="Low complexity" evidence="1">
    <location>
        <begin position="236"/>
        <end position="255"/>
    </location>
</feature>
<organism evidence="2 3">
    <name type="scientific">Bathymodiolus thermophilus thioautotrophic gill symbiont</name>
    <dbReference type="NCBI Taxonomy" id="2360"/>
    <lineage>
        <taxon>Bacteria</taxon>
        <taxon>Pseudomonadati</taxon>
        <taxon>Pseudomonadota</taxon>
        <taxon>Gammaproteobacteria</taxon>
        <taxon>sulfur-oxidizing symbionts</taxon>
    </lineage>
</organism>